<sequence>MMNELRFIPYNIEKKKTKKKPNTFIYFRNEMLKRNEISIRMTDFSRRIAEKWKELTEEEKDDWHKIWTWPY</sequence>
<name>A0A8H3QUC1_9GLOM</name>
<evidence type="ECO:0000313" key="4">
    <source>
        <dbReference type="Proteomes" id="UP000615446"/>
    </source>
</evidence>
<dbReference type="GO" id="GO:0003677">
    <property type="term" value="F:DNA binding"/>
    <property type="evidence" value="ECO:0007669"/>
    <property type="project" value="UniProtKB-UniRule"/>
</dbReference>
<dbReference type="GO" id="GO:0005634">
    <property type="term" value="C:nucleus"/>
    <property type="evidence" value="ECO:0007669"/>
    <property type="project" value="UniProtKB-UniRule"/>
</dbReference>
<dbReference type="InterPro" id="IPR009071">
    <property type="entry name" value="HMG_box_dom"/>
</dbReference>
<dbReference type="SUPFAM" id="SSF47095">
    <property type="entry name" value="HMG-box"/>
    <property type="match status" value="1"/>
</dbReference>
<dbReference type="PROSITE" id="PS50118">
    <property type="entry name" value="HMG_BOX_2"/>
    <property type="match status" value="1"/>
</dbReference>
<dbReference type="AlphaFoldDB" id="A0A8H3QUC1"/>
<evidence type="ECO:0000313" key="3">
    <source>
        <dbReference type="EMBL" id="GES91732.1"/>
    </source>
</evidence>
<dbReference type="InterPro" id="IPR036910">
    <property type="entry name" value="HMG_box_dom_sf"/>
</dbReference>
<proteinExistence type="predicted"/>
<dbReference type="OrthoDB" id="2342879at2759"/>
<dbReference type="Pfam" id="PF00505">
    <property type="entry name" value="HMG_box"/>
    <property type="match status" value="1"/>
</dbReference>
<dbReference type="EMBL" id="BLAL01000206">
    <property type="protein sequence ID" value="GES91732.1"/>
    <property type="molecule type" value="Genomic_DNA"/>
</dbReference>
<reference evidence="3" key="1">
    <citation type="submission" date="2019-10" db="EMBL/GenBank/DDBJ databases">
        <title>Conservation and host-specific expression of non-tandemly repeated heterogenous ribosome RNA gene in arbuscular mycorrhizal fungi.</title>
        <authorList>
            <person name="Maeda T."/>
            <person name="Kobayashi Y."/>
            <person name="Nakagawa T."/>
            <person name="Ezawa T."/>
            <person name="Yamaguchi K."/>
            <person name="Bino T."/>
            <person name="Nishimoto Y."/>
            <person name="Shigenobu S."/>
            <person name="Kawaguchi M."/>
        </authorList>
    </citation>
    <scope>NUCLEOTIDE SEQUENCE</scope>
    <source>
        <strain evidence="3">HR1</strain>
    </source>
</reference>
<evidence type="ECO:0000259" key="2">
    <source>
        <dbReference type="PROSITE" id="PS50118"/>
    </source>
</evidence>
<gene>
    <name evidence="3" type="ORF">RCL2_001853600</name>
</gene>
<organism evidence="3 4">
    <name type="scientific">Rhizophagus clarus</name>
    <dbReference type="NCBI Taxonomy" id="94130"/>
    <lineage>
        <taxon>Eukaryota</taxon>
        <taxon>Fungi</taxon>
        <taxon>Fungi incertae sedis</taxon>
        <taxon>Mucoromycota</taxon>
        <taxon>Glomeromycotina</taxon>
        <taxon>Glomeromycetes</taxon>
        <taxon>Glomerales</taxon>
        <taxon>Glomeraceae</taxon>
        <taxon>Rhizophagus</taxon>
    </lineage>
</organism>
<comment type="caution">
    <text evidence="3">The sequence shown here is derived from an EMBL/GenBank/DDBJ whole genome shotgun (WGS) entry which is preliminary data.</text>
</comment>
<evidence type="ECO:0000256" key="1">
    <source>
        <dbReference type="PROSITE-ProRule" id="PRU00267"/>
    </source>
</evidence>
<feature type="DNA-binding region" description="HMG box" evidence="1">
    <location>
        <begin position="17"/>
        <end position="65"/>
    </location>
</feature>
<dbReference type="Proteomes" id="UP000615446">
    <property type="component" value="Unassembled WGS sequence"/>
</dbReference>
<dbReference type="Gene3D" id="1.10.30.10">
    <property type="entry name" value="High mobility group box domain"/>
    <property type="match status" value="1"/>
</dbReference>
<keyword evidence="1" id="KW-0539">Nucleus</keyword>
<feature type="domain" description="HMG box" evidence="2">
    <location>
        <begin position="17"/>
        <end position="65"/>
    </location>
</feature>
<keyword evidence="1" id="KW-0238">DNA-binding</keyword>
<protein>
    <recommendedName>
        <fullName evidence="2">HMG box domain-containing protein</fullName>
    </recommendedName>
</protein>
<accession>A0A8H3QUC1</accession>